<sequence>VGQHIHVAGTCAQPPDDAGDAHEQATGALRIIGNALAEAGASFADVVRTVVYITDVIHAEGVTRAHFETFGEIRPASTAVIVAGLLAPHLVVEIEAYAILS</sequence>
<dbReference type="PANTHER" id="PTHR43857">
    <property type="entry name" value="BLR7761 PROTEIN"/>
    <property type="match status" value="1"/>
</dbReference>
<accession>A0A382M1U9</accession>
<dbReference type="SUPFAM" id="SSF55298">
    <property type="entry name" value="YjgF-like"/>
    <property type="match status" value="1"/>
</dbReference>
<reference evidence="1" key="1">
    <citation type="submission" date="2018-05" db="EMBL/GenBank/DDBJ databases">
        <authorList>
            <person name="Lanie J.A."/>
            <person name="Ng W.-L."/>
            <person name="Kazmierczak K.M."/>
            <person name="Andrzejewski T.M."/>
            <person name="Davidsen T.M."/>
            <person name="Wayne K.J."/>
            <person name="Tettelin H."/>
            <person name="Glass J.I."/>
            <person name="Rusch D."/>
            <person name="Podicherti R."/>
            <person name="Tsui H.-C.T."/>
            <person name="Winkler M.E."/>
        </authorList>
    </citation>
    <scope>NUCLEOTIDE SEQUENCE</scope>
</reference>
<evidence type="ECO:0000313" key="1">
    <source>
        <dbReference type="EMBL" id="SVC42618.1"/>
    </source>
</evidence>
<dbReference type="InterPro" id="IPR006175">
    <property type="entry name" value="YjgF/YER057c/UK114"/>
</dbReference>
<dbReference type="PANTHER" id="PTHR43857:SF1">
    <property type="entry name" value="YJGH FAMILY PROTEIN"/>
    <property type="match status" value="1"/>
</dbReference>
<feature type="non-terminal residue" evidence="1">
    <location>
        <position position="1"/>
    </location>
</feature>
<name>A0A382M1U9_9ZZZZ</name>
<dbReference type="AlphaFoldDB" id="A0A382M1U9"/>
<dbReference type="EMBL" id="UINC01090563">
    <property type="protein sequence ID" value="SVC42618.1"/>
    <property type="molecule type" value="Genomic_DNA"/>
</dbReference>
<organism evidence="1">
    <name type="scientific">marine metagenome</name>
    <dbReference type="NCBI Taxonomy" id="408172"/>
    <lineage>
        <taxon>unclassified sequences</taxon>
        <taxon>metagenomes</taxon>
        <taxon>ecological metagenomes</taxon>
    </lineage>
</organism>
<protein>
    <submittedName>
        <fullName evidence="1">Uncharacterized protein</fullName>
    </submittedName>
</protein>
<dbReference type="Gene3D" id="3.30.1330.40">
    <property type="entry name" value="RutC-like"/>
    <property type="match status" value="1"/>
</dbReference>
<dbReference type="InterPro" id="IPR035959">
    <property type="entry name" value="RutC-like_sf"/>
</dbReference>
<dbReference type="Pfam" id="PF01042">
    <property type="entry name" value="Ribonuc_L-PSP"/>
    <property type="match status" value="1"/>
</dbReference>
<proteinExistence type="predicted"/>
<gene>
    <name evidence="1" type="ORF">METZ01_LOCUS295472</name>
</gene>